<organism evidence="4 5">
    <name type="scientific">Circinella minor</name>
    <dbReference type="NCBI Taxonomy" id="1195481"/>
    <lineage>
        <taxon>Eukaryota</taxon>
        <taxon>Fungi</taxon>
        <taxon>Fungi incertae sedis</taxon>
        <taxon>Mucoromycota</taxon>
        <taxon>Mucoromycotina</taxon>
        <taxon>Mucoromycetes</taxon>
        <taxon>Mucorales</taxon>
        <taxon>Lichtheimiaceae</taxon>
        <taxon>Circinella</taxon>
    </lineage>
</organism>
<dbReference type="Pfam" id="PF04419">
    <property type="entry name" value="SERF-like_N"/>
    <property type="match status" value="1"/>
</dbReference>
<keyword evidence="5" id="KW-1185">Reference proteome</keyword>
<name>A0A8H7SET4_9FUNG</name>
<accession>A0A8H7SET4</accession>
<evidence type="ECO:0000313" key="4">
    <source>
        <dbReference type="EMBL" id="KAG2228310.1"/>
    </source>
</evidence>
<dbReference type="PANTHER" id="PTHR13596:SF0">
    <property type="entry name" value="SI:CH211-39K3.2-RELATED"/>
    <property type="match status" value="1"/>
</dbReference>
<gene>
    <name evidence="4" type="ORF">INT45_011102</name>
</gene>
<proteinExistence type="inferred from homology"/>
<reference evidence="4 5" key="1">
    <citation type="submission" date="2020-12" db="EMBL/GenBank/DDBJ databases">
        <title>Metabolic potential, ecology and presence of endohyphal bacteria is reflected in genomic diversity of Mucoromycotina.</title>
        <authorList>
            <person name="Muszewska A."/>
            <person name="Okrasinska A."/>
            <person name="Steczkiewicz K."/>
            <person name="Drgas O."/>
            <person name="Orlowska M."/>
            <person name="Perlinska-Lenart U."/>
            <person name="Aleksandrzak-Piekarczyk T."/>
            <person name="Szatraj K."/>
            <person name="Zielenkiewicz U."/>
            <person name="Pilsyk S."/>
            <person name="Malc E."/>
            <person name="Mieczkowski P."/>
            <person name="Kruszewska J.S."/>
            <person name="Biernat P."/>
            <person name="Pawlowska J."/>
        </authorList>
    </citation>
    <scope>NUCLEOTIDE SEQUENCE [LARGE SCALE GENOMIC DNA]</scope>
    <source>
        <strain evidence="4 5">CBS 142.35</strain>
    </source>
</reference>
<protein>
    <recommendedName>
        <fullName evidence="3">Small EDRK-rich factor-like N-terminal domain-containing protein</fullName>
    </recommendedName>
</protein>
<dbReference type="EMBL" id="JAEPRB010000001">
    <property type="protein sequence ID" value="KAG2228310.1"/>
    <property type="molecule type" value="Genomic_DNA"/>
</dbReference>
<dbReference type="PANTHER" id="PTHR13596">
    <property type="entry name" value="SMALL EDRK-RICH FACTOR 1"/>
    <property type="match status" value="1"/>
</dbReference>
<evidence type="ECO:0000313" key="5">
    <source>
        <dbReference type="Proteomes" id="UP000646827"/>
    </source>
</evidence>
<evidence type="ECO:0000259" key="3">
    <source>
        <dbReference type="Pfam" id="PF04419"/>
    </source>
</evidence>
<comment type="similarity">
    <text evidence="1">Belongs to the SERF family.</text>
</comment>
<sequence length="63" mass="6949">MTRGNQRELARAKNLKKQQKQGKGKPDLKGLSVTQKKESDAAIMRAKQEAAVAKKEQQASGKK</sequence>
<dbReference type="AlphaFoldDB" id="A0A8H7SET4"/>
<dbReference type="InterPro" id="IPR007513">
    <property type="entry name" value="SERF-like_N"/>
</dbReference>
<dbReference type="Proteomes" id="UP000646827">
    <property type="component" value="Unassembled WGS sequence"/>
</dbReference>
<feature type="compositionally biased region" description="Basic and acidic residues" evidence="2">
    <location>
        <begin position="35"/>
        <end position="57"/>
    </location>
</feature>
<feature type="compositionally biased region" description="Basic and acidic residues" evidence="2">
    <location>
        <begin position="1"/>
        <end position="11"/>
    </location>
</feature>
<evidence type="ECO:0000256" key="1">
    <source>
        <dbReference type="ARBA" id="ARBA00007309"/>
    </source>
</evidence>
<feature type="compositionally biased region" description="Basic residues" evidence="2">
    <location>
        <begin position="13"/>
        <end position="23"/>
    </location>
</feature>
<comment type="caution">
    <text evidence="4">The sequence shown here is derived from an EMBL/GenBank/DDBJ whole genome shotgun (WGS) entry which is preliminary data.</text>
</comment>
<evidence type="ECO:0000256" key="2">
    <source>
        <dbReference type="SAM" id="MobiDB-lite"/>
    </source>
</evidence>
<feature type="region of interest" description="Disordered" evidence="2">
    <location>
        <begin position="1"/>
        <end position="63"/>
    </location>
</feature>
<dbReference type="InterPro" id="IPR040211">
    <property type="entry name" value="SERF1/2-like"/>
</dbReference>
<feature type="domain" description="Small EDRK-rich factor-like N-terminal" evidence="3">
    <location>
        <begin position="1"/>
        <end position="38"/>
    </location>
</feature>